<keyword evidence="5 12" id="KW-0812">Transmembrane</keyword>
<keyword evidence="9 12" id="KW-0472">Membrane</keyword>
<protein>
    <submittedName>
        <fullName evidence="13">Sodium:solute symporter</fullName>
    </submittedName>
</protein>
<comment type="similarity">
    <text evidence="2 11">Belongs to the sodium:solute symporter (SSF) (TC 2.A.21) family.</text>
</comment>
<reference evidence="13 14" key="1">
    <citation type="submission" date="2020-12" db="EMBL/GenBank/DDBJ databases">
        <title>Whole genome sequences of gut porcine anaerobes.</title>
        <authorList>
            <person name="Kubasova T."/>
            <person name="Jahodarova E."/>
            <person name="Rychlik I."/>
        </authorList>
    </citation>
    <scope>NUCLEOTIDE SEQUENCE [LARGE SCALE GENOMIC DNA]</scope>
    <source>
        <strain evidence="13 14">An925</strain>
    </source>
</reference>
<feature type="transmembrane region" description="Helical" evidence="12">
    <location>
        <begin position="431"/>
        <end position="452"/>
    </location>
</feature>
<keyword evidence="3" id="KW-0813">Transport</keyword>
<keyword evidence="14" id="KW-1185">Reference proteome</keyword>
<feature type="transmembrane region" description="Helical" evidence="12">
    <location>
        <begin position="399"/>
        <end position="419"/>
    </location>
</feature>
<evidence type="ECO:0000256" key="4">
    <source>
        <dbReference type="ARBA" id="ARBA00022475"/>
    </source>
</evidence>
<evidence type="ECO:0000256" key="6">
    <source>
        <dbReference type="ARBA" id="ARBA00022989"/>
    </source>
</evidence>
<feature type="transmembrane region" description="Helical" evidence="12">
    <location>
        <begin position="157"/>
        <end position="175"/>
    </location>
</feature>
<dbReference type="Pfam" id="PF00474">
    <property type="entry name" value="SSF"/>
    <property type="match status" value="1"/>
</dbReference>
<dbReference type="Proteomes" id="UP001200470">
    <property type="component" value="Unassembled WGS sequence"/>
</dbReference>
<comment type="caution">
    <text evidence="13">The sequence shown here is derived from an EMBL/GenBank/DDBJ whole genome shotgun (WGS) entry which is preliminary data.</text>
</comment>
<keyword evidence="6 12" id="KW-1133">Transmembrane helix</keyword>
<dbReference type="InterPro" id="IPR051163">
    <property type="entry name" value="Sodium:Solute_Symporter_SSF"/>
</dbReference>
<keyword evidence="4" id="KW-1003">Cell membrane</keyword>
<keyword evidence="7" id="KW-0915">Sodium</keyword>
<evidence type="ECO:0000256" key="1">
    <source>
        <dbReference type="ARBA" id="ARBA00004651"/>
    </source>
</evidence>
<feature type="transmembrane region" description="Helical" evidence="12">
    <location>
        <begin position="70"/>
        <end position="93"/>
    </location>
</feature>
<dbReference type="InterPro" id="IPR038377">
    <property type="entry name" value="Na/Glc_symporter_sf"/>
</dbReference>
<feature type="transmembrane region" description="Helical" evidence="12">
    <location>
        <begin position="182"/>
        <end position="205"/>
    </location>
</feature>
<sequence length="482" mass="53790">MMILAIVLGYFCLLFAISRWTGRHADNDTFYRGNRQSPWYMVAFGMIGASISGVTFVSVPGMVTRIDMTYLQTCMGFILGYVIVAFVLLPLYYRLNLTTIYSFLGQRIGRRAYRTGASFFLLSKMTGAAVRFYVVCWILQQCIMMQMPDGMRQIGEGWLFTFTALVMVALIWLYTRKGGIRTLVWTDSLQTACLFGALILMLIMVTKQLEMGVGDAVSAIADSEMSRIFVFDDWMSKQNFWKQFFSGVFIVIVMTGLDQDMMQKNLTCSSLRDAQKDMTTYGVAFLPANLLFLSLGALLVMLAHQRGIAIPEMGDQLLPTFAASGLLGPAVVVLFILGILAASFSSADSALTAMTTSFCVDICGKPNDENLRKRSHLIIAVIFVVFVLLFRLVNSTSVIDAIYVLCGYTYGPLLGLFAFGLLTHRQTNDRWVPYVCLASPLFCWGLDAIVGYYTGYRFGYELLMLNGLFTFVGLLALRPTSK</sequence>
<dbReference type="RefSeq" id="WP_301638256.1">
    <property type="nucleotide sequence ID" value="NZ_JADYTN010000017.1"/>
</dbReference>
<evidence type="ECO:0000256" key="3">
    <source>
        <dbReference type="ARBA" id="ARBA00022448"/>
    </source>
</evidence>
<evidence type="ECO:0000256" key="10">
    <source>
        <dbReference type="ARBA" id="ARBA00023201"/>
    </source>
</evidence>
<dbReference type="PANTHER" id="PTHR42985:SF47">
    <property type="entry name" value="INTEGRAL MEMBRANE TRANSPORT PROTEIN"/>
    <property type="match status" value="1"/>
</dbReference>
<keyword evidence="10" id="KW-0739">Sodium transport</keyword>
<gene>
    <name evidence="13" type="ORF">I6E12_08375</name>
</gene>
<feature type="transmembrane region" description="Helical" evidence="12">
    <location>
        <begin position="321"/>
        <end position="344"/>
    </location>
</feature>
<keyword evidence="8" id="KW-0406">Ion transport</keyword>
<dbReference type="Gene3D" id="1.20.1730.10">
    <property type="entry name" value="Sodium/glucose cotransporter"/>
    <property type="match status" value="1"/>
</dbReference>
<dbReference type="EMBL" id="JADYTN010000017">
    <property type="protein sequence ID" value="MCF2564126.1"/>
    <property type="molecule type" value="Genomic_DNA"/>
</dbReference>
<dbReference type="InterPro" id="IPR001734">
    <property type="entry name" value="Na/solute_symporter"/>
</dbReference>
<feature type="transmembrane region" description="Helical" evidence="12">
    <location>
        <begin position="240"/>
        <end position="257"/>
    </location>
</feature>
<proteinExistence type="inferred from homology"/>
<evidence type="ECO:0000256" key="2">
    <source>
        <dbReference type="ARBA" id="ARBA00006434"/>
    </source>
</evidence>
<feature type="transmembrane region" description="Helical" evidence="12">
    <location>
        <begin position="41"/>
        <end position="63"/>
    </location>
</feature>
<evidence type="ECO:0000313" key="13">
    <source>
        <dbReference type="EMBL" id="MCF2564126.1"/>
    </source>
</evidence>
<feature type="transmembrane region" description="Helical" evidence="12">
    <location>
        <begin position="278"/>
        <end position="301"/>
    </location>
</feature>
<evidence type="ECO:0000256" key="5">
    <source>
        <dbReference type="ARBA" id="ARBA00022692"/>
    </source>
</evidence>
<evidence type="ECO:0000256" key="7">
    <source>
        <dbReference type="ARBA" id="ARBA00023053"/>
    </source>
</evidence>
<dbReference type="PROSITE" id="PS50283">
    <property type="entry name" value="NA_SOLUT_SYMP_3"/>
    <property type="match status" value="1"/>
</dbReference>
<dbReference type="CDD" id="cd10326">
    <property type="entry name" value="SLC5sbd_NIS-like"/>
    <property type="match status" value="1"/>
</dbReference>
<evidence type="ECO:0000256" key="12">
    <source>
        <dbReference type="SAM" id="Phobius"/>
    </source>
</evidence>
<accession>A0ABS9CJP6</accession>
<organism evidence="13 14">
    <name type="scientific">Xylanibacter brevis</name>
    <dbReference type="NCBI Taxonomy" id="83231"/>
    <lineage>
        <taxon>Bacteria</taxon>
        <taxon>Pseudomonadati</taxon>
        <taxon>Bacteroidota</taxon>
        <taxon>Bacteroidia</taxon>
        <taxon>Bacteroidales</taxon>
        <taxon>Prevotellaceae</taxon>
        <taxon>Xylanibacter</taxon>
    </lineage>
</organism>
<evidence type="ECO:0000256" key="9">
    <source>
        <dbReference type="ARBA" id="ARBA00023136"/>
    </source>
</evidence>
<comment type="subcellular location">
    <subcellularLocation>
        <location evidence="1">Cell membrane</location>
        <topology evidence="1">Multi-pass membrane protein</topology>
    </subcellularLocation>
</comment>
<evidence type="ECO:0000313" key="14">
    <source>
        <dbReference type="Proteomes" id="UP001200470"/>
    </source>
</evidence>
<name>A0ABS9CJP6_9BACT</name>
<dbReference type="PANTHER" id="PTHR42985">
    <property type="entry name" value="SODIUM-COUPLED MONOCARBOXYLATE TRANSPORTER"/>
    <property type="match status" value="1"/>
</dbReference>
<feature type="transmembrane region" description="Helical" evidence="12">
    <location>
        <begin position="458"/>
        <end position="477"/>
    </location>
</feature>
<feature type="transmembrane region" description="Helical" evidence="12">
    <location>
        <begin position="375"/>
        <end position="393"/>
    </location>
</feature>
<evidence type="ECO:0000256" key="11">
    <source>
        <dbReference type="RuleBase" id="RU362091"/>
    </source>
</evidence>
<evidence type="ECO:0000256" key="8">
    <source>
        <dbReference type="ARBA" id="ARBA00023065"/>
    </source>
</evidence>